<dbReference type="EMBL" id="JBEPML010000028">
    <property type="protein sequence ID" value="MET3794746.1"/>
    <property type="molecule type" value="Genomic_DNA"/>
</dbReference>
<reference evidence="1 2" key="1">
    <citation type="submission" date="2024-06" db="EMBL/GenBank/DDBJ databases">
        <title>Genomic Encyclopedia of Type Strains, Phase IV (KMG-IV): sequencing the most valuable type-strain genomes for metagenomic binning, comparative biology and taxonomic classification.</title>
        <authorList>
            <person name="Goeker M."/>
        </authorList>
    </citation>
    <scope>NUCLEOTIDE SEQUENCE [LARGE SCALE GENOMIC DNA]</scope>
    <source>
        <strain evidence="1 2">DSM 27865</strain>
    </source>
</reference>
<comment type="caution">
    <text evidence="1">The sequence shown here is derived from an EMBL/GenBank/DDBJ whole genome shotgun (WGS) entry which is preliminary data.</text>
</comment>
<accession>A0ABV2N7H4</accession>
<keyword evidence="2" id="KW-1185">Reference proteome</keyword>
<protein>
    <submittedName>
        <fullName evidence="1">Plasmid stabilization system protein ParE</fullName>
    </submittedName>
</protein>
<dbReference type="InterPro" id="IPR035093">
    <property type="entry name" value="RelE/ParE_toxin_dom_sf"/>
</dbReference>
<dbReference type="Gene3D" id="3.30.2310.20">
    <property type="entry name" value="RelE-like"/>
    <property type="match status" value="1"/>
</dbReference>
<organism evidence="1 2">
    <name type="scientific">Aquamicrobium terrae</name>
    <dbReference type="NCBI Taxonomy" id="1324945"/>
    <lineage>
        <taxon>Bacteria</taxon>
        <taxon>Pseudomonadati</taxon>
        <taxon>Pseudomonadota</taxon>
        <taxon>Alphaproteobacteria</taxon>
        <taxon>Hyphomicrobiales</taxon>
        <taxon>Phyllobacteriaceae</taxon>
        <taxon>Aquamicrobium</taxon>
    </lineage>
</organism>
<name>A0ABV2N7H4_9HYPH</name>
<evidence type="ECO:0000313" key="2">
    <source>
        <dbReference type="Proteomes" id="UP001549076"/>
    </source>
</evidence>
<dbReference type="RefSeq" id="WP_354199657.1">
    <property type="nucleotide sequence ID" value="NZ_JBEPML010000028.1"/>
</dbReference>
<evidence type="ECO:0000313" key="1">
    <source>
        <dbReference type="EMBL" id="MET3794746.1"/>
    </source>
</evidence>
<sequence length="118" mass="13203">MVFRIERSEAASADLELIFDFLITAGLDFGEDRETAFEHASNRVGEIERAMGRIADAPFQGTLRPELGAGIRNVTKHRAVIYFEVLEDKSLIRVLAIFFGGQDHQHRMLARMLGVGKA</sequence>
<gene>
    <name evidence="1" type="ORF">ABID37_004986</name>
</gene>
<proteinExistence type="predicted"/>
<dbReference type="Proteomes" id="UP001549076">
    <property type="component" value="Unassembled WGS sequence"/>
</dbReference>